<feature type="domain" description="AAA+ ATPase" evidence="4">
    <location>
        <begin position="102"/>
        <end position="234"/>
    </location>
</feature>
<dbReference type="GO" id="GO:0005524">
    <property type="term" value="F:ATP binding"/>
    <property type="evidence" value="ECO:0007669"/>
    <property type="project" value="UniProtKB-KW"/>
</dbReference>
<dbReference type="PANTHER" id="PTHR30050">
    <property type="entry name" value="CHROMOSOMAL REPLICATION INITIATOR PROTEIN DNAA"/>
    <property type="match status" value="1"/>
</dbReference>
<evidence type="ECO:0000313" key="5">
    <source>
        <dbReference type="EMBL" id="MBA4537818.1"/>
    </source>
</evidence>
<proteinExistence type="inferred from homology"/>
<reference evidence="5 8" key="2">
    <citation type="submission" date="2020-07" db="EMBL/GenBank/DDBJ databases">
        <authorList>
            <person name="Feng H."/>
        </authorList>
    </citation>
    <scope>NUCLEOTIDE SEQUENCE [LARGE SCALE GENOMIC DNA]</scope>
    <source>
        <strain evidence="5">S-12</strain>
        <strain evidence="8">s-12</strain>
    </source>
</reference>
<dbReference type="NCBIfam" id="NF038214">
    <property type="entry name" value="IS21_help_AAA"/>
    <property type="match status" value="1"/>
</dbReference>
<dbReference type="InterPro" id="IPR028350">
    <property type="entry name" value="DNAC/IstB-like"/>
</dbReference>
<keyword evidence="3 6" id="KW-0067">ATP-binding</keyword>
<dbReference type="Proteomes" id="UP000570010">
    <property type="component" value="Unassembled WGS sequence"/>
</dbReference>
<dbReference type="Proteomes" id="UP000472971">
    <property type="component" value="Unassembled WGS sequence"/>
</dbReference>
<comment type="caution">
    <text evidence="6">The sequence shown here is derived from an EMBL/GenBank/DDBJ whole genome shotgun (WGS) entry which is preliminary data.</text>
</comment>
<keyword evidence="7" id="KW-1185">Reference proteome</keyword>
<sequence length="252" mass="29414">MNPATNYQQLLSNLEYLKLKQMVVHLNEVVDFGVKNQMSFIDTLIKLTNYEIDVREQNMIQSMVKVAAFPHLKEIKDFDFTFQASVNQQQILDFLTLRFIEQNENIVFLGPSGVGKTHLATAIGIAAAKKRTSTYFIKCHDLIQNLRRARLENRLEARLKHFTKYKLLIIDEIGYLPIEQEDAKLFFQLIDMRYEKRSTILTTNVNFKAWDEVFQEPKLANAILDRILHHATVVTMIGDSYRLKDHFTIESE</sequence>
<dbReference type="PANTHER" id="PTHR30050:SF4">
    <property type="entry name" value="ATP-BINDING PROTEIN RV3427C IN INSERTION SEQUENCE-RELATED"/>
    <property type="match status" value="1"/>
</dbReference>
<dbReference type="InterPro" id="IPR001270">
    <property type="entry name" value="ClpA/B"/>
</dbReference>
<evidence type="ECO:0000256" key="3">
    <source>
        <dbReference type="ARBA" id="ARBA00022840"/>
    </source>
</evidence>
<dbReference type="SUPFAM" id="SSF52540">
    <property type="entry name" value="P-loop containing nucleoside triphosphate hydrolases"/>
    <property type="match status" value="1"/>
</dbReference>
<dbReference type="PIRSF" id="PIRSF003073">
    <property type="entry name" value="DNAC_TnpB_IstB"/>
    <property type="match status" value="1"/>
</dbReference>
<evidence type="ECO:0000256" key="1">
    <source>
        <dbReference type="ARBA" id="ARBA00008059"/>
    </source>
</evidence>
<evidence type="ECO:0000259" key="4">
    <source>
        <dbReference type="SMART" id="SM00382"/>
    </source>
</evidence>
<dbReference type="InterPro" id="IPR047661">
    <property type="entry name" value="IstB"/>
</dbReference>
<gene>
    <name evidence="6" type="ORF">G4D64_11310</name>
    <name evidence="5" type="ORF">H1Z61_11920</name>
</gene>
<evidence type="ECO:0000313" key="7">
    <source>
        <dbReference type="Proteomes" id="UP000472971"/>
    </source>
</evidence>
<accession>A0A6B3W3K2</accession>
<organism evidence="6 7">
    <name type="scientific">Bacillus aquiflavi</name>
    <dbReference type="NCBI Taxonomy" id="2672567"/>
    <lineage>
        <taxon>Bacteria</taxon>
        <taxon>Bacillati</taxon>
        <taxon>Bacillota</taxon>
        <taxon>Bacilli</taxon>
        <taxon>Bacillales</taxon>
        <taxon>Bacillaceae</taxon>
        <taxon>Bacillus</taxon>
    </lineage>
</organism>
<reference evidence="6 7" key="1">
    <citation type="submission" date="2020-02" db="EMBL/GenBank/DDBJ databases">
        <title>Bacillus aquiflavi sp. nov., isolated from yellow water of strong flavor Chinese baijiu in Yibin region of China.</title>
        <authorList>
            <person name="Xie J."/>
        </authorList>
    </citation>
    <scope>NUCLEOTIDE SEQUENCE [LARGE SCALE GENOMIC DNA]</scope>
    <source>
        <strain evidence="6 7">3H-10</strain>
    </source>
</reference>
<dbReference type="Pfam" id="PF01695">
    <property type="entry name" value="IstB_IS21"/>
    <property type="match status" value="1"/>
</dbReference>
<dbReference type="CDD" id="cd00009">
    <property type="entry name" value="AAA"/>
    <property type="match status" value="1"/>
</dbReference>
<evidence type="ECO:0000313" key="8">
    <source>
        <dbReference type="Proteomes" id="UP000570010"/>
    </source>
</evidence>
<dbReference type="EMBL" id="JACEIO010000028">
    <property type="protein sequence ID" value="MBA4537818.1"/>
    <property type="molecule type" value="Genomic_DNA"/>
</dbReference>
<dbReference type="AlphaFoldDB" id="A0A6B3W3K2"/>
<dbReference type="Gene3D" id="3.40.50.300">
    <property type="entry name" value="P-loop containing nucleotide triphosphate hydrolases"/>
    <property type="match status" value="1"/>
</dbReference>
<evidence type="ECO:0000256" key="2">
    <source>
        <dbReference type="ARBA" id="ARBA00022741"/>
    </source>
</evidence>
<evidence type="ECO:0000313" key="6">
    <source>
        <dbReference type="EMBL" id="NEY82074.1"/>
    </source>
</evidence>
<dbReference type="GO" id="GO:0006260">
    <property type="term" value="P:DNA replication"/>
    <property type="evidence" value="ECO:0007669"/>
    <property type="project" value="TreeGrafter"/>
</dbReference>
<dbReference type="RefSeq" id="WP_163242462.1">
    <property type="nucleotide sequence ID" value="NZ_CP082780.1"/>
</dbReference>
<protein>
    <submittedName>
        <fullName evidence="6">ATP-binding protein</fullName>
    </submittedName>
</protein>
<comment type="similarity">
    <text evidence="1">Belongs to the IS21/IS1162 putative ATP-binding protein family.</text>
</comment>
<dbReference type="InterPro" id="IPR003593">
    <property type="entry name" value="AAA+_ATPase"/>
</dbReference>
<dbReference type="InterPro" id="IPR027417">
    <property type="entry name" value="P-loop_NTPase"/>
</dbReference>
<keyword evidence="2" id="KW-0547">Nucleotide-binding</keyword>
<name>A0A6B3W3K2_9BACI</name>
<dbReference type="SMART" id="SM00382">
    <property type="entry name" value="AAA"/>
    <property type="match status" value="1"/>
</dbReference>
<dbReference type="InterPro" id="IPR002611">
    <property type="entry name" value="IstB_ATP-bd"/>
</dbReference>
<dbReference type="PRINTS" id="PR00300">
    <property type="entry name" value="CLPPROTEASEA"/>
</dbReference>
<dbReference type="EMBL" id="JAAIWN010000026">
    <property type="protein sequence ID" value="NEY82074.1"/>
    <property type="molecule type" value="Genomic_DNA"/>
</dbReference>